<protein>
    <recommendedName>
        <fullName evidence="1">MULE transposase domain-containing protein</fullName>
    </recommendedName>
</protein>
<organism evidence="2">
    <name type="scientific">Octactis speculum</name>
    <dbReference type="NCBI Taxonomy" id="3111310"/>
    <lineage>
        <taxon>Eukaryota</taxon>
        <taxon>Sar</taxon>
        <taxon>Stramenopiles</taxon>
        <taxon>Ochrophyta</taxon>
        <taxon>Dictyochophyceae</taxon>
        <taxon>Dictyochales</taxon>
        <taxon>Dictyochaceae</taxon>
        <taxon>Octactis</taxon>
    </lineage>
</organism>
<dbReference type="PANTHER" id="PTHR47718:SF17">
    <property type="entry name" value="PROTEIN FAR1-RELATED SEQUENCE 5-LIKE"/>
    <property type="match status" value="1"/>
</dbReference>
<dbReference type="AlphaFoldDB" id="A0A7S2FMW1"/>
<name>A0A7S2FMW1_9STRA</name>
<dbReference type="Pfam" id="PF10551">
    <property type="entry name" value="MULE"/>
    <property type="match status" value="1"/>
</dbReference>
<dbReference type="InterPro" id="IPR018289">
    <property type="entry name" value="MULE_transposase_dom"/>
</dbReference>
<dbReference type="PANTHER" id="PTHR47718">
    <property type="entry name" value="OS01G0519700 PROTEIN"/>
    <property type="match status" value="1"/>
</dbReference>
<feature type="domain" description="MULE transposase" evidence="1">
    <location>
        <begin position="7"/>
        <end position="99"/>
    </location>
</feature>
<evidence type="ECO:0000259" key="1">
    <source>
        <dbReference type="Pfam" id="PF10551"/>
    </source>
</evidence>
<gene>
    <name evidence="2" type="ORF">DSPE1174_LOCUS9507</name>
</gene>
<sequence length="374" mass="42959">MHRANMVIYDTTFGTNRYGYKLGLFITVDEHLRTIILAQSLLLREQKEDFIWAFEQFNLHFKMAPTVFFTDSDPAMAHAVRFVFPTTKHLLCTYHLSKNLFTHFHSLLHGKDGTWGKFIQSWWKICLCTESTSVSTFDSEWTELTNIAAQSKARNKESYDSAMKWLLTLKERAPQWAARFTWAHTTYGCHSTQRIESLHGALKKHIEKSMLLTTLHDWLESWGTLAHQRQQVSTQRLARRNGHLATILPPGVTSLRTRITPEAYALIAEQASFAMQYHIYETTTAGVFKITYHRHEAPTKPSAALLQWEWACLASEAALPIESSNEHFTSVPIFLETSLSSSDCTWCQTEPSELHRSHWISLAGTKRRSFTGTS</sequence>
<accession>A0A7S2FMW1</accession>
<evidence type="ECO:0000313" key="2">
    <source>
        <dbReference type="EMBL" id="CAD9404595.1"/>
    </source>
</evidence>
<proteinExistence type="predicted"/>
<reference evidence="2" key="1">
    <citation type="submission" date="2021-01" db="EMBL/GenBank/DDBJ databases">
        <authorList>
            <person name="Corre E."/>
            <person name="Pelletier E."/>
            <person name="Niang G."/>
            <person name="Scheremetjew M."/>
            <person name="Finn R."/>
            <person name="Kale V."/>
            <person name="Holt S."/>
            <person name="Cochrane G."/>
            <person name="Meng A."/>
            <person name="Brown T."/>
            <person name="Cohen L."/>
        </authorList>
    </citation>
    <scope>NUCLEOTIDE SEQUENCE</scope>
    <source>
        <strain evidence="2">CCMP1381</strain>
    </source>
</reference>
<dbReference type="EMBL" id="HBGS01018074">
    <property type="protein sequence ID" value="CAD9404595.1"/>
    <property type="molecule type" value="Transcribed_RNA"/>
</dbReference>